<sequence length="328" mass="35085">MELVVEPLNLHLNAETGSTLLDVLRSNEVPISYSCMSGRCGTCRCRVIAGHLRDNGPETGRPQAGKGTYVLACQAVLTEDCTIEIPESDEIVVHPARIVKGTVTAIDEATHDIRRLRIKLAKPLEFSPGQYATVQFTPECVRPYSMAGLPSDAEMEFQIRAVPGGHVSNYVFNELSVGASVRISGPLGTAYLRRTHTGPMLCVGGGTGLAPVLSIVRGALESGMSNPIHLYFGVRSEQDIYDEERLHALAARFPNLKVNVVVATGPAGPGRRSGLVTDLIGRDLPNLAGWRAYLCGAPAMVEALNLLVARLGIVPGHIHADAFYPSGV</sequence>
<evidence type="ECO:0000256" key="2">
    <source>
        <dbReference type="ARBA" id="ARBA00022630"/>
    </source>
</evidence>
<dbReference type="PRINTS" id="PR00371">
    <property type="entry name" value="FPNCR"/>
</dbReference>
<name>A0A1L5SM57_9BURK</name>
<keyword evidence="4" id="KW-0479">Metal-binding</keyword>
<dbReference type="Pfam" id="PF00175">
    <property type="entry name" value="NAD_binding_1"/>
    <property type="match status" value="1"/>
</dbReference>
<dbReference type="GO" id="GO:0046872">
    <property type="term" value="F:metal ion binding"/>
    <property type="evidence" value="ECO:0007669"/>
    <property type="project" value="UniProtKB-KW"/>
</dbReference>
<dbReference type="SMR" id="A0A1L5SM57"/>
<dbReference type="CDD" id="cd00207">
    <property type="entry name" value="fer2"/>
    <property type="match status" value="1"/>
</dbReference>
<dbReference type="EC" id="1.18.1.7" evidence="16"/>
<evidence type="ECO:0000313" key="19">
    <source>
        <dbReference type="EMBL" id="APP18106.1"/>
    </source>
</evidence>
<evidence type="ECO:0000256" key="4">
    <source>
        <dbReference type="ARBA" id="ARBA00022723"/>
    </source>
</evidence>
<reference evidence="19" key="1">
    <citation type="submission" date="2016-04" db="EMBL/GenBank/DDBJ databases">
        <title>Naphthalene metabolizing nag gene cluster in Burkholderia sp. strain BC1.</title>
        <authorList>
            <person name="Pal Chowdhury P."/>
            <person name="Dutta T.K."/>
        </authorList>
    </citation>
    <scope>NUCLEOTIDE SEQUENCE</scope>
    <source>
        <strain evidence="19">BC1</strain>
    </source>
</reference>
<keyword evidence="10" id="KW-0411">Iron-sulfur</keyword>
<evidence type="ECO:0000259" key="18">
    <source>
        <dbReference type="PROSITE" id="PS51384"/>
    </source>
</evidence>
<dbReference type="InterPro" id="IPR039261">
    <property type="entry name" value="FNR_nucleotide-bd"/>
</dbReference>
<dbReference type="Gene3D" id="3.10.20.30">
    <property type="match status" value="1"/>
</dbReference>
<dbReference type="SUPFAM" id="SSF52343">
    <property type="entry name" value="Ferredoxin reductase-like, C-terminal NADP-linked domain"/>
    <property type="match status" value="1"/>
</dbReference>
<dbReference type="SUPFAM" id="SSF63380">
    <property type="entry name" value="Riboflavin synthase domain-like"/>
    <property type="match status" value="1"/>
</dbReference>
<dbReference type="InterPro" id="IPR001041">
    <property type="entry name" value="2Fe-2S_ferredoxin-type"/>
</dbReference>
<dbReference type="InterPro" id="IPR012675">
    <property type="entry name" value="Beta-grasp_dom_sf"/>
</dbReference>
<dbReference type="PROSITE" id="PS51384">
    <property type="entry name" value="FAD_FR"/>
    <property type="match status" value="1"/>
</dbReference>
<comment type="catalytic activity">
    <reaction evidence="15">
        <text>2 reduced [2Fe-2S]-[ferredoxin] + NAD(+) + H(+) = 2 oxidized [2Fe-2S]-[ferredoxin] + NADH</text>
        <dbReference type="Rhea" id="RHEA:16521"/>
        <dbReference type="Rhea" id="RHEA-COMP:10000"/>
        <dbReference type="Rhea" id="RHEA-COMP:10001"/>
        <dbReference type="ChEBI" id="CHEBI:15378"/>
        <dbReference type="ChEBI" id="CHEBI:33737"/>
        <dbReference type="ChEBI" id="CHEBI:33738"/>
        <dbReference type="ChEBI" id="CHEBI:57540"/>
        <dbReference type="ChEBI" id="CHEBI:57945"/>
        <dbReference type="EC" id="1.18.1.7"/>
    </reaction>
</comment>
<dbReference type="InterPro" id="IPR036010">
    <property type="entry name" value="2Fe-2S_ferredoxin-like_sf"/>
</dbReference>
<feature type="domain" description="FAD-binding FR-type" evidence="18">
    <location>
        <begin position="96"/>
        <end position="193"/>
    </location>
</feature>
<keyword evidence="5" id="KW-0058">Aromatic hydrocarbons catabolism</keyword>
<dbReference type="PROSITE" id="PS51085">
    <property type="entry name" value="2FE2S_FER_2"/>
    <property type="match status" value="1"/>
</dbReference>
<protein>
    <recommendedName>
        <fullName evidence="16">ferredoxin--NAD(P)(+) reductase (naphthalene dioxygenase ferredoxin-specific)</fullName>
        <ecNumber evidence="16">1.18.1.7</ecNumber>
    </recommendedName>
</protein>
<keyword evidence="2" id="KW-0285">Flavoprotein</keyword>
<evidence type="ECO:0000256" key="5">
    <source>
        <dbReference type="ARBA" id="ARBA00022797"/>
    </source>
</evidence>
<dbReference type="FunFam" id="2.40.30.10:FF:000093">
    <property type="entry name" value="Naphthalene 1,2-dioxygenase reductase component"/>
    <property type="match status" value="1"/>
</dbReference>
<evidence type="ECO:0000256" key="6">
    <source>
        <dbReference type="ARBA" id="ARBA00022827"/>
    </source>
</evidence>
<evidence type="ECO:0000256" key="10">
    <source>
        <dbReference type="ARBA" id="ARBA00023014"/>
    </source>
</evidence>
<keyword evidence="9" id="KW-0408">Iron</keyword>
<evidence type="ECO:0000256" key="16">
    <source>
        <dbReference type="ARBA" id="ARBA00067074"/>
    </source>
</evidence>
<dbReference type="InterPro" id="IPR001709">
    <property type="entry name" value="Flavoprot_Pyr_Nucl_cyt_Rdtase"/>
</dbReference>
<evidence type="ECO:0000256" key="7">
    <source>
        <dbReference type="ARBA" id="ARBA00022857"/>
    </source>
</evidence>
<evidence type="ECO:0000256" key="1">
    <source>
        <dbReference type="ARBA" id="ARBA00001974"/>
    </source>
</evidence>
<dbReference type="CDD" id="cd06187">
    <property type="entry name" value="O2ase_reductase_like"/>
    <property type="match status" value="1"/>
</dbReference>
<dbReference type="Gene3D" id="3.40.50.80">
    <property type="entry name" value="Nucleotide-binding domain of ferredoxin-NADP reductase (FNR) module"/>
    <property type="match status" value="1"/>
</dbReference>
<keyword evidence="7" id="KW-0521">NADP</keyword>
<dbReference type="InterPro" id="IPR017927">
    <property type="entry name" value="FAD-bd_FR_type"/>
</dbReference>
<dbReference type="GO" id="GO:0016491">
    <property type="term" value="F:oxidoreductase activity"/>
    <property type="evidence" value="ECO:0007669"/>
    <property type="project" value="UniProtKB-KW"/>
</dbReference>
<gene>
    <name evidence="19" type="primary">nagAa</name>
</gene>
<dbReference type="Pfam" id="PF00970">
    <property type="entry name" value="FAD_binding_6"/>
    <property type="match status" value="1"/>
</dbReference>
<evidence type="ECO:0000256" key="3">
    <source>
        <dbReference type="ARBA" id="ARBA00022714"/>
    </source>
</evidence>
<accession>A0A1L5SM57</accession>
<dbReference type="InterPro" id="IPR017938">
    <property type="entry name" value="Riboflavin_synthase-like_b-brl"/>
</dbReference>
<dbReference type="Pfam" id="PF00111">
    <property type="entry name" value="Fer2"/>
    <property type="match status" value="1"/>
</dbReference>
<dbReference type="PROSITE" id="PS00197">
    <property type="entry name" value="2FE2S_FER_1"/>
    <property type="match status" value="1"/>
</dbReference>
<feature type="domain" description="2Fe-2S ferredoxin-type" evidence="17">
    <location>
        <begin position="1"/>
        <end position="89"/>
    </location>
</feature>
<comment type="cofactor">
    <cofactor evidence="12">
        <name>[2Fe-2S] cluster</name>
        <dbReference type="ChEBI" id="CHEBI:190135"/>
    </cofactor>
</comment>
<dbReference type="EMBL" id="KX155564">
    <property type="protein sequence ID" value="APP18106.1"/>
    <property type="molecule type" value="Genomic_DNA"/>
</dbReference>
<keyword evidence="6" id="KW-0274">FAD</keyword>
<evidence type="ECO:0000256" key="9">
    <source>
        <dbReference type="ARBA" id="ARBA00023004"/>
    </source>
</evidence>
<dbReference type="PANTHER" id="PTHR47354:SF5">
    <property type="entry name" value="PROTEIN RFBI"/>
    <property type="match status" value="1"/>
</dbReference>
<evidence type="ECO:0000256" key="8">
    <source>
        <dbReference type="ARBA" id="ARBA00023002"/>
    </source>
</evidence>
<comment type="catalytic activity">
    <reaction evidence="14">
        <text>2 reduced [2Fe-2S]-[ferredoxin] + NADP(+) + H(+) = 2 oxidized [2Fe-2S]-[ferredoxin] + NADPH</text>
        <dbReference type="Rhea" id="RHEA:20125"/>
        <dbReference type="Rhea" id="RHEA-COMP:10000"/>
        <dbReference type="Rhea" id="RHEA-COMP:10001"/>
        <dbReference type="ChEBI" id="CHEBI:15378"/>
        <dbReference type="ChEBI" id="CHEBI:33737"/>
        <dbReference type="ChEBI" id="CHEBI:33738"/>
        <dbReference type="ChEBI" id="CHEBI:57783"/>
        <dbReference type="ChEBI" id="CHEBI:58349"/>
        <dbReference type="EC" id="1.18.1.7"/>
    </reaction>
</comment>
<evidence type="ECO:0000256" key="11">
    <source>
        <dbReference type="ARBA" id="ARBA00023027"/>
    </source>
</evidence>
<dbReference type="PRINTS" id="PR00410">
    <property type="entry name" value="PHEHYDRXLASE"/>
</dbReference>
<dbReference type="InterPro" id="IPR006058">
    <property type="entry name" value="2Fe2S_fd_BS"/>
</dbReference>
<dbReference type="Gene3D" id="2.40.30.10">
    <property type="entry name" value="Translation factors"/>
    <property type="match status" value="1"/>
</dbReference>
<keyword evidence="11" id="KW-0520">NAD</keyword>
<dbReference type="FunFam" id="3.40.50.80:FF:000047">
    <property type="entry name" value="Naphthalene 1,2-dioxygenase reductase component"/>
    <property type="match status" value="1"/>
</dbReference>
<organism evidence="19">
    <name type="scientific">Burkholderia sp. BC1</name>
    <dbReference type="NCBI Taxonomy" id="1095370"/>
    <lineage>
        <taxon>Bacteria</taxon>
        <taxon>Pseudomonadati</taxon>
        <taxon>Pseudomonadota</taxon>
        <taxon>Betaproteobacteria</taxon>
        <taxon>Burkholderiales</taxon>
        <taxon>Burkholderiaceae</taxon>
        <taxon>Burkholderia</taxon>
    </lineage>
</organism>
<keyword evidence="8" id="KW-0560">Oxidoreductase</keyword>
<dbReference type="InterPro" id="IPR001433">
    <property type="entry name" value="OxRdtase_FAD/NAD-bd"/>
</dbReference>
<evidence type="ECO:0000256" key="13">
    <source>
        <dbReference type="ARBA" id="ARBA00035632"/>
    </source>
</evidence>
<dbReference type="InterPro" id="IPR050415">
    <property type="entry name" value="MRET"/>
</dbReference>
<dbReference type="GO" id="GO:0051537">
    <property type="term" value="F:2 iron, 2 sulfur cluster binding"/>
    <property type="evidence" value="ECO:0007669"/>
    <property type="project" value="UniProtKB-KW"/>
</dbReference>
<comment type="pathway">
    <text evidence="13">Aromatic compound metabolism; naphthalene degradation.</text>
</comment>
<proteinExistence type="predicted"/>
<evidence type="ECO:0000256" key="14">
    <source>
        <dbReference type="ARBA" id="ARBA00050097"/>
    </source>
</evidence>
<dbReference type="AlphaFoldDB" id="A0A1L5SM57"/>
<evidence type="ECO:0000256" key="15">
    <source>
        <dbReference type="ARBA" id="ARBA00051889"/>
    </source>
</evidence>
<comment type="cofactor">
    <cofactor evidence="1">
        <name>FAD</name>
        <dbReference type="ChEBI" id="CHEBI:57692"/>
    </cofactor>
</comment>
<evidence type="ECO:0000259" key="17">
    <source>
        <dbReference type="PROSITE" id="PS51085"/>
    </source>
</evidence>
<evidence type="ECO:0000256" key="12">
    <source>
        <dbReference type="ARBA" id="ARBA00034078"/>
    </source>
</evidence>
<dbReference type="SUPFAM" id="SSF54292">
    <property type="entry name" value="2Fe-2S ferredoxin-like"/>
    <property type="match status" value="1"/>
</dbReference>
<dbReference type="InterPro" id="IPR008333">
    <property type="entry name" value="Cbr1-like_FAD-bd_dom"/>
</dbReference>
<dbReference type="PANTHER" id="PTHR47354">
    <property type="entry name" value="NADH OXIDOREDUCTASE HCR"/>
    <property type="match status" value="1"/>
</dbReference>
<keyword evidence="3" id="KW-0001">2Fe-2S</keyword>